<dbReference type="GO" id="GO:0009307">
    <property type="term" value="P:DNA restriction-modification system"/>
    <property type="evidence" value="ECO:0007669"/>
    <property type="project" value="UniProtKB-KW"/>
</dbReference>
<reference evidence="2 3" key="1">
    <citation type="submission" date="2019-11" db="EMBL/GenBank/DDBJ databases">
        <authorList>
            <person name="Ren C."/>
            <person name="Wang H."/>
            <person name="Xu Y."/>
        </authorList>
    </citation>
    <scope>NUCLEOTIDE SEQUENCE [LARGE SCALE GENOMIC DNA]</scope>
    <source>
        <strain evidence="2 3">LBM 19010</strain>
    </source>
</reference>
<dbReference type="SUPFAM" id="SSF52540">
    <property type="entry name" value="P-loop containing nucleoside triphosphate hydrolases"/>
    <property type="match status" value="2"/>
</dbReference>
<dbReference type="Pfam" id="PF18766">
    <property type="entry name" value="SWI2_SNF2"/>
    <property type="match status" value="1"/>
</dbReference>
<dbReference type="PANTHER" id="PTHR42927:SF1">
    <property type="entry name" value="HELICASE SUPERFAMILY 1 AND 2 DOMAIN-CONTAINING PROTEIN"/>
    <property type="match status" value="1"/>
</dbReference>
<dbReference type="Gene3D" id="3.90.1570.50">
    <property type="match status" value="1"/>
</dbReference>
<dbReference type="Pfam" id="PF22679">
    <property type="entry name" value="T1R_D3-like"/>
    <property type="match status" value="1"/>
</dbReference>
<keyword evidence="2" id="KW-0067">ATP-binding</keyword>
<dbReference type="SMART" id="SM00487">
    <property type="entry name" value="DEXDc"/>
    <property type="match status" value="1"/>
</dbReference>
<protein>
    <submittedName>
        <fullName evidence="2">DEAD/DEAH box helicase</fullName>
    </submittedName>
</protein>
<accession>A0A859DV87</accession>
<dbReference type="Pfam" id="PF04313">
    <property type="entry name" value="HSDR_N"/>
    <property type="match status" value="1"/>
</dbReference>
<dbReference type="InterPro" id="IPR007409">
    <property type="entry name" value="Restrct_endonuc_type1_HsdR_N"/>
</dbReference>
<evidence type="ECO:0000313" key="2">
    <source>
        <dbReference type="EMBL" id="QKN24243.1"/>
    </source>
</evidence>
<name>A0A859DV87_9FIRM</name>
<dbReference type="GO" id="GO:0004386">
    <property type="term" value="F:helicase activity"/>
    <property type="evidence" value="ECO:0007669"/>
    <property type="project" value="UniProtKB-KW"/>
</dbReference>
<dbReference type="InterPro" id="IPR040980">
    <property type="entry name" value="SWI2_SNF2"/>
</dbReference>
<keyword evidence="2" id="KW-0378">Hydrolase</keyword>
<dbReference type="GO" id="GO:0003677">
    <property type="term" value="F:DNA binding"/>
    <property type="evidence" value="ECO:0007669"/>
    <property type="project" value="UniProtKB-KW"/>
</dbReference>
<dbReference type="REBASE" id="397851">
    <property type="entry name" value="Rba19010ORF6950P"/>
</dbReference>
<evidence type="ECO:0000259" key="1">
    <source>
        <dbReference type="PROSITE" id="PS51192"/>
    </source>
</evidence>
<dbReference type="CDD" id="cd22332">
    <property type="entry name" value="HsdR_N"/>
    <property type="match status" value="1"/>
</dbReference>
<dbReference type="InterPro" id="IPR014001">
    <property type="entry name" value="Helicase_ATP-bd"/>
</dbReference>
<gene>
    <name evidence="2" type="ORF">GJQ69_06940</name>
</gene>
<dbReference type="InterPro" id="IPR055180">
    <property type="entry name" value="HsdR_RecA-like_helicase_dom_2"/>
</dbReference>
<dbReference type="GO" id="GO:0005524">
    <property type="term" value="F:ATP binding"/>
    <property type="evidence" value="ECO:0007669"/>
    <property type="project" value="UniProtKB-KW"/>
</dbReference>
<feature type="domain" description="Helicase ATP-binding" evidence="1">
    <location>
        <begin position="289"/>
        <end position="481"/>
    </location>
</feature>
<keyword evidence="2" id="KW-0547">Nucleotide-binding</keyword>
<dbReference type="InterPro" id="IPR027417">
    <property type="entry name" value="P-loop_NTPase"/>
</dbReference>
<dbReference type="GO" id="GO:0009035">
    <property type="term" value="F:type I site-specific deoxyribonuclease activity"/>
    <property type="evidence" value="ECO:0007669"/>
    <property type="project" value="UniProtKB-EC"/>
</dbReference>
<dbReference type="PANTHER" id="PTHR42927">
    <property type="entry name" value="HELICASE SUPERFAMILY 1 AND 2 DOMAIN-CONTAINING PROTEIN"/>
    <property type="match status" value="1"/>
</dbReference>
<dbReference type="KEGG" id="clf:GJQ69_06940"/>
<dbReference type="RefSeq" id="WP_174193345.1">
    <property type="nucleotide sequence ID" value="NZ_CP046051.1"/>
</dbReference>
<keyword evidence="2" id="KW-0347">Helicase</keyword>
<proteinExistence type="predicted"/>
<evidence type="ECO:0000313" key="3">
    <source>
        <dbReference type="Proteomes" id="UP000501316"/>
    </source>
</evidence>
<dbReference type="Gene3D" id="3.40.50.300">
    <property type="entry name" value="P-loop containing nucleotide triphosphate hydrolases"/>
    <property type="match status" value="2"/>
</dbReference>
<sequence length="1030" mass="117898">MAFTDKTERGFETIIVNWLVEQNGYEQGTNDDYSKEYAVDETRLFRFLNDTQPREMAKLGVNNSDQKKRQFLNRLSGEIAKRGIIDVLRNGVKAYPADLIMFYFTPTENNEKSKEMFEKNIFSVTRQLRYSSDATKLALDLCLFINGLPVITIELKNHFTGQTTADAVEQYKEDRSPRDTLFSFKRCMVHFAVDDQSIMFCTKLAGKDSWFLPFNKGYNDGTGNPPNPDGIMTDYLWKDILTKWKLSRIIENYAQVVVDEDPDTKKKTVKQIWPRYHQLDCVEKLLADVKQNGVGKRYLIQHSAGSGKSNSIAWLAHQLIGLEQDGHPMIDSVIVVTDRRILDKQIRDTIKQFMQVKNTVVWAQHSGDLKKAIQDGKRIIITTVEKFPYISQEIGQEHIHNKFAIIIDEAHSGQSGRNSANMNLALSGMASDNEMDNEDKINAIVEGRKLVKTASYFAFTATPKNKTEEVFGTPYEEDGEIKHRPFHVYTMKQAIQEGFILDVLKNYTTIDSWYKIAKKVEDDPMFDKKRAQKKLRSFVEGNPDVIAKKAAMMVDHFHEQIIAKKKLNGKSRAMVVTASIPRCIETYYAINKCLAERHSPYKAIIAFSGECKYNGQEPALTSADMNGFPDAKIPKEFKKDPYRLLVVADMFQTGFDEPLLQTMYVDKPLYDIAAVQTLSRLNRACPGKDEVYVLDFANKTSTIEEAFSKFYRTTILSGETDPNKLYDLISIMEGYQVYDKDDVEHVIDLFLNGAERDRLDPLLDPCVATYNELQTDDQIKFKSAAKSFVRTYGFLGSILPYGNVDWEKLSIFLNLLIPKLPSPREDDLSEGILPTIDLDSYRNEAQEAVAIKLEDEDAEIAPVPAGKVGHIVEPEMDPLSQIISDFNDLFGNINWNDADNVQRQILEIPVMVSHDEKYQNAMKNSDEQEARTESERALQKVIFSIMADNMELFKQFQDNLSFKKWLTNMVFNLTYNKEGKPYEEPKETSMLRTMKGNPSNYKYPIHSSTTAQMVAEQHKTFGETKDKEKR</sequence>
<organism evidence="2 3">
    <name type="scientific">Caproicibacterium lactatifermentans</name>
    <dbReference type="NCBI Taxonomy" id="2666138"/>
    <lineage>
        <taxon>Bacteria</taxon>
        <taxon>Bacillati</taxon>
        <taxon>Bacillota</taxon>
        <taxon>Clostridia</taxon>
        <taxon>Eubacteriales</taxon>
        <taxon>Oscillospiraceae</taxon>
        <taxon>Caproicibacterium</taxon>
    </lineage>
</organism>
<dbReference type="AlphaFoldDB" id="A0A859DV87"/>
<dbReference type="EMBL" id="CP046051">
    <property type="protein sequence ID" value="QKN24243.1"/>
    <property type="molecule type" value="Genomic_DNA"/>
</dbReference>
<dbReference type="PROSITE" id="PS51192">
    <property type="entry name" value="HELICASE_ATP_BIND_1"/>
    <property type="match status" value="1"/>
</dbReference>
<dbReference type="Proteomes" id="UP000501316">
    <property type="component" value="Chromosome"/>
</dbReference>